<feature type="non-terminal residue" evidence="2">
    <location>
        <position position="49"/>
    </location>
</feature>
<evidence type="ECO:0000256" key="1">
    <source>
        <dbReference type="SAM" id="MobiDB-lite"/>
    </source>
</evidence>
<dbReference type="Proteomes" id="UP000265520">
    <property type="component" value="Unassembled WGS sequence"/>
</dbReference>
<dbReference type="EMBL" id="LXQA010077037">
    <property type="protein sequence ID" value="MCI10628.1"/>
    <property type="molecule type" value="Genomic_DNA"/>
</dbReference>
<organism evidence="2 3">
    <name type="scientific">Trifolium medium</name>
    <dbReference type="NCBI Taxonomy" id="97028"/>
    <lineage>
        <taxon>Eukaryota</taxon>
        <taxon>Viridiplantae</taxon>
        <taxon>Streptophyta</taxon>
        <taxon>Embryophyta</taxon>
        <taxon>Tracheophyta</taxon>
        <taxon>Spermatophyta</taxon>
        <taxon>Magnoliopsida</taxon>
        <taxon>eudicotyledons</taxon>
        <taxon>Gunneridae</taxon>
        <taxon>Pentapetalae</taxon>
        <taxon>rosids</taxon>
        <taxon>fabids</taxon>
        <taxon>Fabales</taxon>
        <taxon>Fabaceae</taxon>
        <taxon>Papilionoideae</taxon>
        <taxon>50 kb inversion clade</taxon>
        <taxon>NPAAA clade</taxon>
        <taxon>Hologalegina</taxon>
        <taxon>IRL clade</taxon>
        <taxon>Trifolieae</taxon>
        <taxon>Trifolium</taxon>
    </lineage>
</organism>
<accession>A0A392PEV5</accession>
<keyword evidence="3" id="KW-1185">Reference proteome</keyword>
<reference evidence="2 3" key="1">
    <citation type="journal article" date="2018" name="Front. Plant Sci.">
        <title>Red Clover (Trifolium pratense) and Zigzag Clover (T. medium) - A Picture of Genomic Similarities and Differences.</title>
        <authorList>
            <person name="Dluhosova J."/>
            <person name="Istvanek J."/>
            <person name="Nedelnik J."/>
            <person name="Repkova J."/>
        </authorList>
    </citation>
    <scope>NUCLEOTIDE SEQUENCE [LARGE SCALE GENOMIC DNA]</scope>
    <source>
        <strain evidence="3">cv. 10/8</strain>
        <tissue evidence="2">Leaf</tissue>
    </source>
</reference>
<comment type="caution">
    <text evidence="2">The sequence shown here is derived from an EMBL/GenBank/DDBJ whole genome shotgun (WGS) entry which is preliminary data.</text>
</comment>
<proteinExistence type="predicted"/>
<sequence>MHTVTPFRGSNTAKKPPEKSTKKKKKDDSSGSVPNCYTCTVLMDHLIGS</sequence>
<dbReference type="AlphaFoldDB" id="A0A392PEV5"/>
<evidence type="ECO:0000313" key="3">
    <source>
        <dbReference type="Proteomes" id="UP000265520"/>
    </source>
</evidence>
<name>A0A392PEV5_9FABA</name>
<evidence type="ECO:0000313" key="2">
    <source>
        <dbReference type="EMBL" id="MCI10628.1"/>
    </source>
</evidence>
<protein>
    <submittedName>
        <fullName evidence="2">Uncharacterized protein</fullName>
    </submittedName>
</protein>
<feature type="region of interest" description="Disordered" evidence="1">
    <location>
        <begin position="1"/>
        <end position="35"/>
    </location>
</feature>